<dbReference type="Proteomes" id="UP001521785">
    <property type="component" value="Unassembled WGS sequence"/>
</dbReference>
<dbReference type="EMBL" id="JAKJXO020000003">
    <property type="protein sequence ID" value="KAL1608171.1"/>
    <property type="molecule type" value="Genomic_DNA"/>
</dbReference>
<name>A0ABR3RUQ9_9PLEO</name>
<feature type="compositionally biased region" description="Basic and acidic residues" evidence="2">
    <location>
        <begin position="1"/>
        <end position="20"/>
    </location>
</feature>
<feature type="compositionally biased region" description="Polar residues" evidence="2">
    <location>
        <begin position="661"/>
        <end position="672"/>
    </location>
</feature>
<gene>
    <name evidence="3" type="ORF">SLS60_003110</name>
</gene>
<protein>
    <submittedName>
        <fullName evidence="3">Uncharacterized protein</fullName>
    </submittedName>
</protein>
<feature type="region of interest" description="Disordered" evidence="2">
    <location>
        <begin position="127"/>
        <end position="194"/>
    </location>
</feature>
<evidence type="ECO:0000313" key="3">
    <source>
        <dbReference type="EMBL" id="KAL1608171.1"/>
    </source>
</evidence>
<sequence length="733" mass="80769">MDRRSESSVEDGEIKSRISDNDDGAEEALAGQSAVSLPAHHSIYSGYINGASAPQATQVFRPQAKGEEAGHLVKPGRDAAGTVTLNGTLPASSETLGSNDQLSSTYLSEAVDASTVAQSLKDIEQKGLTSDEAPGLSSAAPVIKVDDLTSSDRGEAKAPGEKHISPVEDGSNATGSSPEDTPKSGDFTGEANGYPQDVREAINSRAIFNPSGDAITLSHGIHTSKVIPALPVLPYHRINATKYAPSTPQHNRVSHAGAFVQKFENLPRAPRRPQFNNGQQYYDRSDPRDETRMLQSQLRKANQTLEDERKVHKAEFERTETRIRQDYEATLQQITSSIFGQRVALFKETVHLKERELDLEARESLIGKTEHLLAIGQKQYAGADADHQDLETFLDINDEIIRERVTHEIGRRDRKVDAQLAIKKGELKTRETAIDMREKAYSAMYKIQVSERIETRIRAELEHEMSTRENAEYERGLAEGKALGQAEGSDQLRRNYYDQGFAACHNMFDRIKRFQAGLPPHQSLHLDELGYPMPCSQPADLPIQVGPSAMNNNGKRIFASARSYPQAHINDHANGHTGPANGNDLAASAKPHPYADIKRYANGHVNGANDIEALSASPRDRQKELNAFQSHNDLKFTEDITFGVPKYSTRSAPRPLHPSFLAQTPQTPTSDNDATEGKRTTGDRTEGGIARPNIEVPTFLTGNRLFYGCPNSMNEKVHKEDKQAKQADLIDLY</sequence>
<keyword evidence="1" id="KW-0175">Coiled coil</keyword>
<evidence type="ECO:0000256" key="1">
    <source>
        <dbReference type="SAM" id="Coils"/>
    </source>
</evidence>
<feature type="compositionally biased region" description="Basic and acidic residues" evidence="2">
    <location>
        <begin position="675"/>
        <end position="686"/>
    </location>
</feature>
<feature type="compositionally biased region" description="Basic and acidic residues" evidence="2">
    <location>
        <begin position="144"/>
        <end position="166"/>
    </location>
</feature>
<feature type="coiled-coil region" evidence="1">
    <location>
        <begin position="295"/>
        <end position="322"/>
    </location>
</feature>
<proteinExistence type="predicted"/>
<feature type="region of interest" description="Disordered" evidence="2">
    <location>
        <begin position="647"/>
        <end position="691"/>
    </location>
</feature>
<evidence type="ECO:0000256" key="2">
    <source>
        <dbReference type="SAM" id="MobiDB-lite"/>
    </source>
</evidence>
<accession>A0ABR3RUQ9</accession>
<comment type="caution">
    <text evidence="3">The sequence shown here is derived from an EMBL/GenBank/DDBJ whole genome shotgun (WGS) entry which is preliminary data.</text>
</comment>
<organism evidence="3 4">
    <name type="scientific">Paraconiothyrium brasiliense</name>
    <dbReference type="NCBI Taxonomy" id="300254"/>
    <lineage>
        <taxon>Eukaryota</taxon>
        <taxon>Fungi</taxon>
        <taxon>Dikarya</taxon>
        <taxon>Ascomycota</taxon>
        <taxon>Pezizomycotina</taxon>
        <taxon>Dothideomycetes</taxon>
        <taxon>Pleosporomycetidae</taxon>
        <taxon>Pleosporales</taxon>
        <taxon>Massarineae</taxon>
        <taxon>Didymosphaeriaceae</taxon>
        <taxon>Paraconiothyrium</taxon>
    </lineage>
</organism>
<feature type="region of interest" description="Disordered" evidence="2">
    <location>
        <begin position="269"/>
        <end position="290"/>
    </location>
</feature>
<evidence type="ECO:0000313" key="4">
    <source>
        <dbReference type="Proteomes" id="UP001521785"/>
    </source>
</evidence>
<feature type="region of interest" description="Disordered" evidence="2">
    <location>
        <begin position="1"/>
        <end position="33"/>
    </location>
</feature>
<reference evidence="3 4" key="1">
    <citation type="submission" date="2024-02" db="EMBL/GenBank/DDBJ databases">
        <title>De novo assembly and annotation of 12 fungi associated with fruit tree decline syndrome in Ontario, Canada.</title>
        <authorList>
            <person name="Sulman M."/>
            <person name="Ellouze W."/>
            <person name="Ilyukhin E."/>
        </authorList>
    </citation>
    <scope>NUCLEOTIDE SEQUENCE [LARGE SCALE GENOMIC DNA]</scope>
    <source>
        <strain evidence="3 4">M42-189</strain>
    </source>
</reference>
<keyword evidence="4" id="KW-1185">Reference proteome</keyword>
<feature type="region of interest" description="Disordered" evidence="2">
    <location>
        <begin position="568"/>
        <end position="589"/>
    </location>
</feature>